<keyword evidence="7" id="KW-1015">Disulfide bond</keyword>
<sequence length="64" mass="7221">MHVKLTSPLLFIKLILEVDGVYYGFSGCHRYEAHQHLGIPTIRCKIRGGTKETLRLANVLPTLT</sequence>
<keyword evidence="5" id="KW-0049">Antioxidant</keyword>
<evidence type="ECO:0000256" key="5">
    <source>
        <dbReference type="ARBA" id="ARBA00022862"/>
    </source>
</evidence>
<evidence type="ECO:0000313" key="12">
    <source>
        <dbReference type="Proteomes" id="UP000447434"/>
    </source>
</evidence>
<evidence type="ECO:0000256" key="6">
    <source>
        <dbReference type="ARBA" id="ARBA00023002"/>
    </source>
</evidence>
<evidence type="ECO:0000256" key="7">
    <source>
        <dbReference type="ARBA" id="ARBA00023157"/>
    </source>
</evidence>
<dbReference type="Gene3D" id="3.90.1530.10">
    <property type="entry name" value="Conserved hypothetical protein from pyrococcus furiosus pfu- 392566-001, ParB domain"/>
    <property type="match status" value="1"/>
</dbReference>
<feature type="domain" description="ParB-like N-terminal" evidence="10">
    <location>
        <begin position="16"/>
        <end position="55"/>
    </location>
</feature>
<name>A0A6A4Q0L3_LUPAL</name>
<feature type="signal peptide" evidence="9">
    <location>
        <begin position="1"/>
        <end position="20"/>
    </location>
</feature>
<dbReference type="PANTHER" id="PTHR21348">
    <property type="match status" value="1"/>
</dbReference>
<organism evidence="11 12">
    <name type="scientific">Lupinus albus</name>
    <name type="common">White lupine</name>
    <name type="synonym">Lupinus termis</name>
    <dbReference type="NCBI Taxonomy" id="3870"/>
    <lineage>
        <taxon>Eukaryota</taxon>
        <taxon>Viridiplantae</taxon>
        <taxon>Streptophyta</taxon>
        <taxon>Embryophyta</taxon>
        <taxon>Tracheophyta</taxon>
        <taxon>Spermatophyta</taxon>
        <taxon>Magnoliopsida</taxon>
        <taxon>eudicotyledons</taxon>
        <taxon>Gunneridae</taxon>
        <taxon>Pentapetalae</taxon>
        <taxon>rosids</taxon>
        <taxon>fabids</taxon>
        <taxon>Fabales</taxon>
        <taxon>Fabaceae</taxon>
        <taxon>Papilionoideae</taxon>
        <taxon>50 kb inversion clade</taxon>
        <taxon>genistoids sensu lato</taxon>
        <taxon>core genistoids</taxon>
        <taxon>Genisteae</taxon>
        <taxon>Lupinus</taxon>
    </lineage>
</organism>
<accession>A0A6A4Q0L3</accession>
<dbReference type="EMBL" id="WOCE01000009">
    <property type="protein sequence ID" value="KAE9607310.1"/>
    <property type="molecule type" value="Genomic_DNA"/>
</dbReference>
<dbReference type="AlphaFoldDB" id="A0A6A4Q0L3"/>
<protein>
    <recommendedName>
        <fullName evidence="2">sulfiredoxin</fullName>
        <ecNumber evidence="2">1.8.98.2</ecNumber>
    </recommendedName>
</protein>
<comment type="catalytic activity">
    <reaction evidence="8">
        <text>S-hydroxy-S-oxy-L-cysteinyl-[peroxiredoxin] + [protein]-dithiol + ATP = S-hydroxy-L-cysteinyl-[peroxiredoxin] + [protein]-disulfide + ADP + phosphate</text>
        <dbReference type="Rhea" id="RHEA:17545"/>
        <dbReference type="Rhea" id="RHEA-COMP:10593"/>
        <dbReference type="Rhea" id="RHEA-COMP:10594"/>
        <dbReference type="Rhea" id="RHEA-COMP:13681"/>
        <dbReference type="Rhea" id="RHEA-COMP:17976"/>
        <dbReference type="ChEBI" id="CHEBI:29950"/>
        <dbReference type="ChEBI" id="CHEBI:30616"/>
        <dbReference type="ChEBI" id="CHEBI:43474"/>
        <dbReference type="ChEBI" id="CHEBI:50058"/>
        <dbReference type="ChEBI" id="CHEBI:61973"/>
        <dbReference type="ChEBI" id="CHEBI:61974"/>
        <dbReference type="ChEBI" id="CHEBI:456216"/>
        <dbReference type="EC" id="1.8.98.2"/>
    </reaction>
</comment>
<dbReference type="Pfam" id="PF02195">
    <property type="entry name" value="ParB_N"/>
    <property type="match status" value="1"/>
</dbReference>
<proteinExistence type="inferred from homology"/>
<feature type="chain" id="PRO_5025658056" description="sulfiredoxin" evidence="9">
    <location>
        <begin position="21"/>
        <end position="64"/>
    </location>
</feature>
<dbReference type="InterPro" id="IPR036086">
    <property type="entry name" value="ParB/Sulfiredoxin_sf"/>
</dbReference>
<keyword evidence="3" id="KW-0547">Nucleotide-binding</keyword>
<evidence type="ECO:0000256" key="8">
    <source>
        <dbReference type="ARBA" id="ARBA00047514"/>
    </source>
</evidence>
<evidence type="ECO:0000256" key="1">
    <source>
        <dbReference type="ARBA" id="ARBA00009609"/>
    </source>
</evidence>
<dbReference type="PANTHER" id="PTHR21348:SF2">
    <property type="entry name" value="SULFIREDOXIN-1"/>
    <property type="match status" value="1"/>
</dbReference>
<comment type="caution">
    <text evidence="11">The sequence shown here is derived from an EMBL/GenBank/DDBJ whole genome shotgun (WGS) entry which is preliminary data.</text>
</comment>
<reference evidence="12" key="1">
    <citation type="journal article" date="2020" name="Nat. Commun.">
        <title>Genome sequence of the cluster root forming white lupin.</title>
        <authorList>
            <person name="Hufnagel B."/>
            <person name="Marques A."/>
            <person name="Soriano A."/>
            <person name="Marques L."/>
            <person name="Divol F."/>
            <person name="Doumas P."/>
            <person name="Sallet E."/>
            <person name="Mancinotti D."/>
            <person name="Carrere S."/>
            <person name="Marande W."/>
            <person name="Arribat S."/>
            <person name="Keller J."/>
            <person name="Huneau C."/>
            <person name="Blein T."/>
            <person name="Aime D."/>
            <person name="Laguerre M."/>
            <person name="Taylor J."/>
            <person name="Schubert V."/>
            <person name="Nelson M."/>
            <person name="Geu-Flores F."/>
            <person name="Crespi M."/>
            <person name="Gallardo-Guerrero K."/>
            <person name="Delaux P.-M."/>
            <person name="Salse J."/>
            <person name="Berges H."/>
            <person name="Guyot R."/>
            <person name="Gouzy J."/>
            <person name="Peret B."/>
        </authorList>
    </citation>
    <scope>NUCLEOTIDE SEQUENCE [LARGE SCALE GENOMIC DNA]</scope>
    <source>
        <strain evidence="12">cv. Amiga</strain>
    </source>
</reference>
<gene>
    <name evidence="11" type="ORF">Lalb_Chr09g0328681</name>
</gene>
<keyword evidence="12" id="KW-1185">Reference proteome</keyword>
<evidence type="ECO:0000256" key="9">
    <source>
        <dbReference type="SAM" id="SignalP"/>
    </source>
</evidence>
<evidence type="ECO:0000256" key="4">
    <source>
        <dbReference type="ARBA" id="ARBA00022840"/>
    </source>
</evidence>
<comment type="similarity">
    <text evidence="1">Belongs to the sulfiredoxin family.</text>
</comment>
<evidence type="ECO:0000256" key="2">
    <source>
        <dbReference type="ARBA" id="ARBA00013055"/>
    </source>
</evidence>
<dbReference type="InterPro" id="IPR003115">
    <property type="entry name" value="ParB_N"/>
</dbReference>
<dbReference type="EC" id="1.8.98.2" evidence="2"/>
<dbReference type="GO" id="GO:0005737">
    <property type="term" value="C:cytoplasm"/>
    <property type="evidence" value="ECO:0007669"/>
    <property type="project" value="TreeGrafter"/>
</dbReference>
<evidence type="ECO:0000313" key="11">
    <source>
        <dbReference type="EMBL" id="KAE9607310.1"/>
    </source>
</evidence>
<keyword evidence="4" id="KW-0067">ATP-binding</keyword>
<dbReference type="OrthoDB" id="10023328at2759"/>
<dbReference type="InterPro" id="IPR016692">
    <property type="entry name" value="Sulfiredoxin"/>
</dbReference>
<evidence type="ECO:0000256" key="3">
    <source>
        <dbReference type="ARBA" id="ARBA00022741"/>
    </source>
</evidence>
<keyword evidence="6" id="KW-0560">Oxidoreductase</keyword>
<dbReference type="Proteomes" id="UP000447434">
    <property type="component" value="Chromosome 9"/>
</dbReference>
<dbReference type="SUPFAM" id="SSF110849">
    <property type="entry name" value="ParB/Sulfiredoxin"/>
    <property type="match status" value="1"/>
</dbReference>
<dbReference type="GO" id="GO:0034599">
    <property type="term" value="P:cellular response to oxidative stress"/>
    <property type="evidence" value="ECO:0007669"/>
    <property type="project" value="TreeGrafter"/>
</dbReference>
<evidence type="ECO:0000259" key="10">
    <source>
        <dbReference type="Pfam" id="PF02195"/>
    </source>
</evidence>
<keyword evidence="9" id="KW-0732">Signal</keyword>
<dbReference type="GO" id="GO:0032542">
    <property type="term" value="F:sulfiredoxin activity"/>
    <property type="evidence" value="ECO:0007669"/>
    <property type="project" value="InterPro"/>
</dbReference>